<feature type="domain" description="ABM" evidence="1">
    <location>
        <begin position="11"/>
        <end position="80"/>
    </location>
</feature>
<organism evidence="2 3">
    <name type="scientific">Algoriphagus kandeliae</name>
    <dbReference type="NCBI Taxonomy" id="2562278"/>
    <lineage>
        <taxon>Bacteria</taxon>
        <taxon>Pseudomonadati</taxon>
        <taxon>Bacteroidota</taxon>
        <taxon>Cytophagia</taxon>
        <taxon>Cytophagales</taxon>
        <taxon>Cyclobacteriaceae</taxon>
        <taxon>Algoriphagus</taxon>
    </lineage>
</organism>
<dbReference type="Proteomes" id="UP000297647">
    <property type="component" value="Unassembled WGS sequence"/>
</dbReference>
<evidence type="ECO:0000313" key="3">
    <source>
        <dbReference type="Proteomes" id="UP000297647"/>
    </source>
</evidence>
<dbReference type="InterPro" id="IPR052936">
    <property type="entry name" value="Jasmonate_Hydroxylase-like"/>
</dbReference>
<name>A0A4Y9R2F9_9BACT</name>
<accession>A0A4Y9R2F9</accession>
<dbReference type="Pfam" id="PF03992">
    <property type="entry name" value="ABM"/>
    <property type="match status" value="1"/>
</dbReference>
<reference evidence="2 3" key="1">
    <citation type="submission" date="2019-03" db="EMBL/GenBank/DDBJ databases">
        <title>Algoriphagus sp. nov, a new strain isolated from root system soil of mangrove plant Kandelia.</title>
        <authorList>
            <person name="Yin Q."/>
            <person name="Wang K."/>
            <person name="Song Z."/>
        </authorList>
    </citation>
    <scope>NUCLEOTIDE SEQUENCE [LARGE SCALE GENOMIC DNA]</scope>
    <source>
        <strain evidence="2 3">XY-J91</strain>
    </source>
</reference>
<protein>
    <submittedName>
        <fullName evidence="2">Antibiotic biosynthesis monooxygenase</fullName>
    </submittedName>
</protein>
<keyword evidence="3" id="KW-1185">Reference proteome</keyword>
<dbReference type="PANTHER" id="PTHR37811">
    <property type="entry name" value="BLL5343 PROTEIN"/>
    <property type="match status" value="1"/>
</dbReference>
<dbReference type="OrthoDB" id="9798439at2"/>
<dbReference type="EMBL" id="SPSB01000001">
    <property type="protein sequence ID" value="TFV97863.1"/>
    <property type="molecule type" value="Genomic_DNA"/>
</dbReference>
<keyword evidence="2" id="KW-0560">Oxidoreductase</keyword>
<dbReference type="InterPro" id="IPR007138">
    <property type="entry name" value="ABM_dom"/>
</dbReference>
<keyword evidence="2" id="KW-0503">Monooxygenase</keyword>
<evidence type="ECO:0000259" key="1">
    <source>
        <dbReference type="Pfam" id="PF03992"/>
    </source>
</evidence>
<dbReference type="GO" id="GO:0004497">
    <property type="term" value="F:monooxygenase activity"/>
    <property type="evidence" value="ECO:0007669"/>
    <property type="project" value="UniProtKB-KW"/>
</dbReference>
<comment type="caution">
    <text evidence="2">The sequence shown here is derived from an EMBL/GenBank/DDBJ whole genome shotgun (WGS) entry which is preliminary data.</text>
</comment>
<dbReference type="AlphaFoldDB" id="A0A4Y9R2F9"/>
<dbReference type="InterPro" id="IPR011008">
    <property type="entry name" value="Dimeric_a/b-barrel"/>
</dbReference>
<proteinExistence type="predicted"/>
<dbReference type="SUPFAM" id="SSF54909">
    <property type="entry name" value="Dimeric alpha+beta barrel"/>
    <property type="match status" value="1"/>
</dbReference>
<dbReference type="Gene3D" id="3.30.70.100">
    <property type="match status" value="1"/>
</dbReference>
<dbReference type="PANTHER" id="PTHR37811:SF2">
    <property type="entry name" value="ABM DOMAIN-CONTAINING PROTEIN"/>
    <property type="match status" value="1"/>
</dbReference>
<dbReference type="RefSeq" id="WP_135071320.1">
    <property type="nucleotide sequence ID" value="NZ_SPSB01000001.1"/>
</dbReference>
<gene>
    <name evidence="2" type="ORF">E4S40_04275</name>
</gene>
<evidence type="ECO:0000313" key="2">
    <source>
        <dbReference type="EMBL" id="TFV97863.1"/>
    </source>
</evidence>
<sequence>MIAPTPNPPYYAVIFTNYLTENQDGYHEMAERMVELAKEQSGYLGHESVRDQMGITISYWRDLESIKKWKEEAEHQLAQQLGREQWYQSFKTRICLVEKDYGFER</sequence>